<keyword evidence="1" id="KW-0175">Coiled coil</keyword>
<sequence length="351" mass="39758">MGRLKIAANGPFIKAALDGVLPGKKYKRQIEHMQGTLHHAHEQAEHATQELETLHSKYDTLVKEKQQLQRALANAQAAAANMKSERDSMIRAHEKRVAKLEAELRLQEAYQLQYHAERMATELETMQLHAEHNRRLGELEADLLTAREMLQIFIKQQSKLRAQGGAACDMMASVQISQLENKCRDLHQDLETYMQLNAFLRQENNEKTLALQSALNNLYQLKKKTSMRASPRRTRVKAASIEQDDKPAVEYIECTSSSDSEDLNNEPQYVNWDNDQDAVVFQNLHGLIQKQALKSALTPLKIPKTHPTSHRVHHAKGGNVRKRSPRGVKLHHTTKTNLGTSKASPASSYCL</sequence>
<feature type="compositionally biased region" description="Basic residues" evidence="2">
    <location>
        <begin position="303"/>
        <end position="334"/>
    </location>
</feature>
<dbReference type="AlphaFoldDB" id="A0A1W0A8E5"/>
<evidence type="ECO:0000313" key="4">
    <source>
        <dbReference type="Proteomes" id="UP000243217"/>
    </source>
</evidence>
<name>A0A1W0A8E5_9STRA</name>
<evidence type="ECO:0000313" key="3">
    <source>
        <dbReference type="EMBL" id="OQS06577.1"/>
    </source>
</evidence>
<keyword evidence="4" id="KW-1185">Reference proteome</keyword>
<dbReference type="Proteomes" id="UP000243217">
    <property type="component" value="Unassembled WGS sequence"/>
</dbReference>
<evidence type="ECO:0000256" key="2">
    <source>
        <dbReference type="SAM" id="MobiDB-lite"/>
    </source>
</evidence>
<reference evidence="3 4" key="1">
    <citation type="journal article" date="2014" name="Genome Biol. Evol.">
        <title>The secreted proteins of Achlya hypogyna and Thraustotheca clavata identify the ancestral oomycete secretome and reveal gene acquisitions by horizontal gene transfer.</title>
        <authorList>
            <person name="Misner I."/>
            <person name="Blouin N."/>
            <person name="Leonard G."/>
            <person name="Richards T.A."/>
            <person name="Lane C.E."/>
        </authorList>
    </citation>
    <scope>NUCLEOTIDE SEQUENCE [LARGE SCALE GENOMIC DNA]</scope>
    <source>
        <strain evidence="3 4">ATCC 34112</strain>
    </source>
</reference>
<gene>
    <name evidence="3" type="ORF">THRCLA_01376</name>
</gene>
<protein>
    <submittedName>
        <fullName evidence="3">Uncharacterized protein</fullName>
    </submittedName>
</protein>
<accession>A0A1W0A8E5</accession>
<proteinExistence type="predicted"/>
<feature type="region of interest" description="Disordered" evidence="2">
    <location>
        <begin position="302"/>
        <end position="351"/>
    </location>
</feature>
<feature type="coiled-coil region" evidence="1">
    <location>
        <begin position="37"/>
        <end position="110"/>
    </location>
</feature>
<organism evidence="3 4">
    <name type="scientific">Thraustotheca clavata</name>
    <dbReference type="NCBI Taxonomy" id="74557"/>
    <lineage>
        <taxon>Eukaryota</taxon>
        <taxon>Sar</taxon>
        <taxon>Stramenopiles</taxon>
        <taxon>Oomycota</taxon>
        <taxon>Saprolegniomycetes</taxon>
        <taxon>Saprolegniales</taxon>
        <taxon>Achlyaceae</taxon>
        <taxon>Thraustotheca</taxon>
    </lineage>
</organism>
<evidence type="ECO:0000256" key="1">
    <source>
        <dbReference type="SAM" id="Coils"/>
    </source>
</evidence>
<dbReference type="OrthoDB" id="69582at2759"/>
<feature type="compositionally biased region" description="Polar residues" evidence="2">
    <location>
        <begin position="335"/>
        <end position="351"/>
    </location>
</feature>
<comment type="caution">
    <text evidence="3">The sequence shown here is derived from an EMBL/GenBank/DDBJ whole genome shotgun (WGS) entry which is preliminary data.</text>
</comment>
<dbReference type="EMBL" id="JNBS01000327">
    <property type="protein sequence ID" value="OQS06577.1"/>
    <property type="molecule type" value="Genomic_DNA"/>
</dbReference>